<keyword evidence="4" id="KW-1185">Reference proteome</keyword>
<dbReference type="Gene3D" id="3.30.2140.10">
    <property type="entry name" value="Arylamine N-acetyltransferase"/>
    <property type="match status" value="1"/>
</dbReference>
<dbReference type="GO" id="GO:0016407">
    <property type="term" value="F:acetyltransferase activity"/>
    <property type="evidence" value="ECO:0007669"/>
    <property type="project" value="InterPro"/>
</dbReference>
<dbReference type="InterPro" id="IPR038765">
    <property type="entry name" value="Papain-like_cys_pep_sf"/>
</dbReference>
<proteinExistence type="inferred from homology"/>
<accession>W4V1W5</accession>
<dbReference type="EMBL" id="BAVR01000001">
    <property type="protein sequence ID" value="GAE86734.1"/>
    <property type="molecule type" value="Genomic_DNA"/>
</dbReference>
<reference evidence="3" key="1">
    <citation type="journal article" date="2014" name="Genome Announc.">
        <title>Draft Genome Sequence of Clostridium straminisolvens Strain JCM 21531T, Isolated from a Cellulose-Degrading Bacterial Community.</title>
        <authorList>
            <person name="Yuki M."/>
            <person name="Oshima K."/>
            <person name="Suda W."/>
            <person name="Sakamoto M."/>
            <person name="Kitamura K."/>
            <person name="Iida T."/>
            <person name="Hattori M."/>
            <person name="Ohkuma M."/>
        </authorList>
    </citation>
    <scope>NUCLEOTIDE SEQUENCE [LARGE SCALE GENOMIC DNA]</scope>
    <source>
        <strain evidence="3">JCM 21531</strain>
    </source>
</reference>
<comment type="similarity">
    <text evidence="1 2">Belongs to the arylamine N-acetyltransferase family.</text>
</comment>
<dbReference type="PRINTS" id="PR01543">
    <property type="entry name" value="ANATRNSFRASE"/>
</dbReference>
<dbReference type="Pfam" id="PF00797">
    <property type="entry name" value="Acetyltransf_2"/>
    <property type="match status" value="1"/>
</dbReference>
<evidence type="ECO:0000256" key="1">
    <source>
        <dbReference type="ARBA" id="ARBA00006547"/>
    </source>
</evidence>
<keyword evidence="3" id="KW-0808">Transferase</keyword>
<gene>
    <name evidence="3" type="ORF">JCM21531_55</name>
</gene>
<organism evidence="3 4">
    <name type="scientific">Acetivibrio straminisolvens JCM 21531</name>
    <dbReference type="NCBI Taxonomy" id="1294263"/>
    <lineage>
        <taxon>Bacteria</taxon>
        <taxon>Bacillati</taxon>
        <taxon>Bacillota</taxon>
        <taxon>Clostridia</taxon>
        <taxon>Eubacteriales</taxon>
        <taxon>Oscillospiraceae</taxon>
        <taxon>Acetivibrio</taxon>
    </lineage>
</organism>
<dbReference type="AlphaFoldDB" id="W4V1W5"/>
<dbReference type="Proteomes" id="UP000019109">
    <property type="component" value="Unassembled WGS sequence"/>
</dbReference>
<name>W4V1W5_9FIRM</name>
<evidence type="ECO:0000256" key="2">
    <source>
        <dbReference type="RuleBase" id="RU003452"/>
    </source>
</evidence>
<dbReference type="SUPFAM" id="SSF54001">
    <property type="entry name" value="Cysteine proteinases"/>
    <property type="match status" value="1"/>
</dbReference>
<dbReference type="PANTHER" id="PTHR11786">
    <property type="entry name" value="N-HYDROXYARYLAMINE O-ACETYLTRANSFERASE"/>
    <property type="match status" value="1"/>
</dbReference>
<protein>
    <submittedName>
        <fullName evidence="3">N-hydroxyarylamine O-acetyltransferase</fullName>
    </submittedName>
</protein>
<evidence type="ECO:0000313" key="3">
    <source>
        <dbReference type="EMBL" id="GAE86734.1"/>
    </source>
</evidence>
<dbReference type="InterPro" id="IPR001447">
    <property type="entry name" value="Arylamine_N-AcTrfase"/>
</dbReference>
<dbReference type="PANTHER" id="PTHR11786:SF0">
    <property type="entry name" value="ARYLAMINE N-ACETYLTRANSFERASE 4-RELATED"/>
    <property type="match status" value="1"/>
</dbReference>
<evidence type="ECO:0000313" key="4">
    <source>
        <dbReference type="Proteomes" id="UP000019109"/>
    </source>
</evidence>
<comment type="caution">
    <text evidence="3">The sequence shown here is derived from an EMBL/GenBank/DDBJ whole genome shotgun (WGS) entry which is preliminary data.</text>
</comment>
<sequence length="132" mass="15256">MAGNELNLEACLHRIKYSGKIDVSADTLQGLHICYTTNVPFENLDIIRGKEILLDNKSLFKKIVLRKRGGCCFEMNFFFEFILKSLGFKVRSFWEDQLPIMNRLMPRFINYCLWKLEIKIGSPMSALGATDL</sequence>
<dbReference type="STRING" id="1294263.JCM21531_55"/>